<sequence length="1232" mass="138994">MAAFRDALLDCSLQDLGYHGPHFTWSNRRGNHALVRVRLDRGVVNPAWLALFPLVQVHHVVIASSDHMGVSFDLTPAAGGVPYRRRRRRFRFDKNWIRELLQWSRSHVRFSSRVIEEKKKKLHQLECLPKEDYNANEVNMLRREVNGLVAKEEVTWRQNSRVTWLREGDLNTSYFHACASQRMKTNSINGLRDSVGGWHTEAGEIGSIAVDYFTTLFSTSNPSTIEELIAPVEQVVCPDMNARLMAPYSAEEVKRALFQMSPSKSPGPDGMTALFFQKFWNIVGTDVTDVVLDFLNCGKMLSSINFTHIALVPKVKSPDCMPQFRPISLCNVLCKIVSKVLVNRMKVILPRVIFDSQSAFVPGRMITDNVIIAFEVIHYLKNLRGGRNVQMAAKLDMSKAYDRVEWDYLKAILLKLGFHARWVMLIMECVSSATYSVLVNGEPTGYIKPSRGLKQGDPLSPYLFLICAEGLSALIRKAEHDRLIHGVAISRGGPRISHLFFADDSIIFCRASNSDCEALHNLLLLYEKASGQKINGEKTALFFSKNTPEETRLAIAASFGSPNSAQFEKYLGLPSIIGRAKKKAFNEIKDWIWRRLQGWKEKLLSQAGREILIKAVIQAIPTYAMSVFQFPAGLCADICSMANRFWWGQMGGNRKIHWVGKHKLIKPKLEGGMGFRDIHLFNKALLARQGWRLLQHPDSLIHKLLKAKYFPHTSFLEASVPGGASFVWRSICEANVTMRWDGMLLDAVFLPRDKELNSKLFHLASVDLWIDGYGQGCDEEILQFGVHIIFSYLIYEVQARNRLLWEASVVPAEEIVHKGVGMAFDFIELGLHVQDVGGRVEIEDSGKWRPPDRGVYKLNLACNISLNSGEMGVGILARDSSGLVMVASTMKMLSVGDSLQAHAMAVVEALQLLFDVGLQSIIIEIGNKELVCLLNMVGPCFAAIGNLVDDIKVLQSKFVSVKFSYVSKCCNKAANVLATEALSSTFAQRLRPRLNKIFGALDKIFDTIIEEHEQKTPSKQGRHRDFVDMLLSLMNQPMNISDEQETTLDRVKIKAILLDMFTGASDTSIGWWRETDLGNLTYLDIVIKESFRLYPVAPLIIPRESMEDIEINGYYIPKKTRILVNAWAIGHDPDTWSKNAEEFYPERFINSNIELKGRDFQLIPFGLGRRGCPGMQLGLIKVKYAVAQLMHCFDWELPNGMSPKDLDMQEKNGLSMPRANPLLVIPTYRLLS</sequence>
<dbReference type="Gene3D" id="3.30.420.10">
    <property type="entry name" value="Ribonuclease H-like superfamily/Ribonuclease H"/>
    <property type="match status" value="1"/>
</dbReference>
<dbReference type="GO" id="GO:0003676">
    <property type="term" value="F:nucleic acid binding"/>
    <property type="evidence" value="ECO:0007669"/>
    <property type="project" value="InterPro"/>
</dbReference>
<dbReference type="InterPro" id="IPR036691">
    <property type="entry name" value="Endo/exonu/phosph_ase_sf"/>
</dbReference>
<dbReference type="Pfam" id="PF00067">
    <property type="entry name" value="p450"/>
    <property type="match status" value="1"/>
</dbReference>
<keyword evidence="9" id="KW-0472">Membrane</keyword>
<evidence type="ECO:0000256" key="3">
    <source>
        <dbReference type="ARBA" id="ARBA00010617"/>
    </source>
</evidence>
<dbReference type="PANTHER" id="PTHR47943:SF9">
    <property type="entry name" value="CYTOCHROME P450"/>
    <property type="match status" value="1"/>
</dbReference>
<evidence type="ECO:0000313" key="12">
    <source>
        <dbReference type="EMBL" id="SPC73270.1"/>
    </source>
</evidence>
<gene>
    <name evidence="12" type="ORF">FSB_LOCUS1152</name>
</gene>
<keyword evidence="4 10" id="KW-0349">Heme</keyword>
<dbReference type="GO" id="GO:0020037">
    <property type="term" value="F:heme binding"/>
    <property type="evidence" value="ECO:0007669"/>
    <property type="project" value="InterPro"/>
</dbReference>
<evidence type="ECO:0000259" key="11">
    <source>
        <dbReference type="PROSITE" id="PS50878"/>
    </source>
</evidence>
<dbReference type="InterPro" id="IPR000477">
    <property type="entry name" value="RT_dom"/>
</dbReference>
<dbReference type="SUPFAM" id="SSF56672">
    <property type="entry name" value="DNA/RNA polymerases"/>
    <property type="match status" value="1"/>
</dbReference>
<dbReference type="EMBL" id="OIVN01000048">
    <property type="protein sequence ID" value="SPC73270.1"/>
    <property type="molecule type" value="Genomic_DNA"/>
</dbReference>
<evidence type="ECO:0000256" key="4">
    <source>
        <dbReference type="ARBA" id="ARBA00022617"/>
    </source>
</evidence>
<dbReference type="GO" id="GO:0004523">
    <property type="term" value="F:RNA-DNA hybrid ribonuclease activity"/>
    <property type="evidence" value="ECO:0007669"/>
    <property type="project" value="InterPro"/>
</dbReference>
<comment type="cofactor">
    <cofactor evidence="1 10">
        <name>heme</name>
        <dbReference type="ChEBI" id="CHEBI:30413"/>
    </cofactor>
</comment>
<keyword evidence="5 10" id="KW-0479">Metal-binding</keyword>
<name>A0A2N9EF23_FAGSY</name>
<dbReference type="Gene3D" id="1.10.630.10">
    <property type="entry name" value="Cytochrome P450"/>
    <property type="match status" value="1"/>
</dbReference>
<organism evidence="12">
    <name type="scientific">Fagus sylvatica</name>
    <name type="common">Beechnut</name>
    <dbReference type="NCBI Taxonomy" id="28930"/>
    <lineage>
        <taxon>Eukaryota</taxon>
        <taxon>Viridiplantae</taxon>
        <taxon>Streptophyta</taxon>
        <taxon>Embryophyta</taxon>
        <taxon>Tracheophyta</taxon>
        <taxon>Spermatophyta</taxon>
        <taxon>Magnoliopsida</taxon>
        <taxon>eudicotyledons</taxon>
        <taxon>Gunneridae</taxon>
        <taxon>Pentapetalae</taxon>
        <taxon>rosids</taxon>
        <taxon>fabids</taxon>
        <taxon>Fagales</taxon>
        <taxon>Fagaceae</taxon>
        <taxon>Fagus</taxon>
    </lineage>
</organism>
<dbReference type="SUPFAM" id="SSF56219">
    <property type="entry name" value="DNase I-like"/>
    <property type="match status" value="1"/>
</dbReference>
<dbReference type="Pfam" id="PF00078">
    <property type="entry name" value="RVT_1"/>
    <property type="match status" value="1"/>
</dbReference>
<dbReference type="CDD" id="cd06222">
    <property type="entry name" value="RNase_H_like"/>
    <property type="match status" value="1"/>
</dbReference>
<dbReference type="InterPro" id="IPR043502">
    <property type="entry name" value="DNA/RNA_pol_sf"/>
</dbReference>
<dbReference type="SUPFAM" id="SSF48264">
    <property type="entry name" value="Cytochrome P450"/>
    <property type="match status" value="1"/>
</dbReference>
<feature type="binding site" description="axial binding residue" evidence="10">
    <location>
        <position position="1172"/>
    </location>
    <ligand>
        <name>heme</name>
        <dbReference type="ChEBI" id="CHEBI:30413"/>
    </ligand>
    <ligandPart>
        <name>Fe</name>
        <dbReference type="ChEBI" id="CHEBI:18248"/>
    </ligandPart>
</feature>
<dbReference type="InterPro" id="IPR002156">
    <property type="entry name" value="RNaseH_domain"/>
</dbReference>
<comment type="similarity">
    <text evidence="3">Belongs to the cytochrome P450 family.</text>
</comment>
<dbReference type="PRINTS" id="PR00463">
    <property type="entry name" value="EP450I"/>
</dbReference>
<feature type="domain" description="Reverse transcriptase" evidence="11">
    <location>
        <begin position="293"/>
        <end position="575"/>
    </location>
</feature>
<dbReference type="GO" id="GO:0016020">
    <property type="term" value="C:membrane"/>
    <property type="evidence" value="ECO:0007669"/>
    <property type="project" value="UniProtKB-SubCell"/>
</dbReference>
<evidence type="ECO:0000256" key="10">
    <source>
        <dbReference type="PIRSR" id="PIRSR602401-1"/>
    </source>
</evidence>
<protein>
    <recommendedName>
        <fullName evidence="11">Reverse transcriptase domain-containing protein</fullName>
    </recommendedName>
</protein>
<dbReference type="Pfam" id="PF13456">
    <property type="entry name" value="RVT_3"/>
    <property type="match status" value="1"/>
</dbReference>
<keyword evidence="7 10" id="KW-0408">Iron</keyword>
<evidence type="ECO:0000256" key="9">
    <source>
        <dbReference type="ARBA" id="ARBA00023136"/>
    </source>
</evidence>
<dbReference type="InterPro" id="IPR036396">
    <property type="entry name" value="Cyt_P450_sf"/>
</dbReference>
<dbReference type="PROSITE" id="PS00086">
    <property type="entry name" value="CYTOCHROME_P450"/>
    <property type="match status" value="1"/>
</dbReference>
<dbReference type="InterPro" id="IPR002401">
    <property type="entry name" value="Cyt_P450_E_grp-I"/>
</dbReference>
<evidence type="ECO:0000256" key="8">
    <source>
        <dbReference type="ARBA" id="ARBA00023033"/>
    </source>
</evidence>
<evidence type="ECO:0000256" key="7">
    <source>
        <dbReference type="ARBA" id="ARBA00023004"/>
    </source>
</evidence>
<dbReference type="GO" id="GO:0005506">
    <property type="term" value="F:iron ion binding"/>
    <property type="evidence" value="ECO:0007669"/>
    <property type="project" value="InterPro"/>
</dbReference>
<keyword evidence="6" id="KW-0560">Oxidoreductase</keyword>
<dbReference type="PANTHER" id="PTHR47943">
    <property type="entry name" value="CYTOCHROME P450 93A3-LIKE"/>
    <property type="match status" value="1"/>
</dbReference>
<dbReference type="CDD" id="cd01650">
    <property type="entry name" value="RT_nLTR_like"/>
    <property type="match status" value="1"/>
</dbReference>
<comment type="subcellular location">
    <subcellularLocation>
        <location evidence="2">Membrane</location>
    </subcellularLocation>
</comment>
<dbReference type="PROSITE" id="PS50878">
    <property type="entry name" value="RT_POL"/>
    <property type="match status" value="1"/>
</dbReference>
<keyword evidence="8" id="KW-0503">Monooxygenase</keyword>
<evidence type="ECO:0000256" key="1">
    <source>
        <dbReference type="ARBA" id="ARBA00001971"/>
    </source>
</evidence>
<evidence type="ECO:0000256" key="6">
    <source>
        <dbReference type="ARBA" id="ARBA00023002"/>
    </source>
</evidence>
<dbReference type="InterPro" id="IPR044730">
    <property type="entry name" value="RNase_H-like_dom_plant"/>
</dbReference>
<evidence type="ECO:0000256" key="5">
    <source>
        <dbReference type="ARBA" id="ARBA00022723"/>
    </source>
</evidence>
<dbReference type="InterPro" id="IPR001128">
    <property type="entry name" value="Cyt_P450"/>
</dbReference>
<dbReference type="InterPro" id="IPR017972">
    <property type="entry name" value="Cyt_P450_CS"/>
</dbReference>
<dbReference type="GO" id="GO:0016705">
    <property type="term" value="F:oxidoreductase activity, acting on paired donors, with incorporation or reduction of molecular oxygen"/>
    <property type="evidence" value="ECO:0007669"/>
    <property type="project" value="InterPro"/>
</dbReference>
<evidence type="ECO:0000256" key="2">
    <source>
        <dbReference type="ARBA" id="ARBA00004370"/>
    </source>
</evidence>
<dbReference type="AlphaFoldDB" id="A0A2N9EF23"/>
<reference evidence="12" key="1">
    <citation type="submission" date="2018-02" db="EMBL/GenBank/DDBJ databases">
        <authorList>
            <person name="Cohen D.B."/>
            <person name="Kent A.D."/>
        </authorList>
    </citation>
    <scope>NUCLEOTIDE SEQUENCE</scope>
</reference>
<dbReference type="GO" id="GO:0004497">
    <property type="term" value="F:monooxygenase activity"/>
    <property type="evidence" value="ECO:0007669"/>
    <property type="project" value="UniProtKB-KW"/>
</dbReference>
<dbReference type="InterPro" id="IPR036397">
    <property type="entry name" value="RNaseH_sf"/>
</dbReference>
<proteinExistence type="inferred from homology"/>
<accession>A0A2N9EF23</accession>